<protein>
    <submittedName>
        <fullName evidence="3">Exonuclease I</fullName>
    </submittedName>
</protein>
<dbReference type="PROSITE" id="PS51784">
    <property type="entry name" value="EXOI_SH3"/>
    <property type="match status" value="1"/>
</dbReference>
<dbReference type="RefSeq" id="WP_052377072.1">
    <property type="nucleotide sequence ID" value="NZ_CP003984.1"/>
</dbReference>
<dbReference type="Pfam" id="PF00929">
    <property type="entry name" value="RNase_T"/>
    <property type="match status" value="1"/>
</dbReference>
<keyword evidence="3" id="KW-0269">Exonuclease</keyword>
<dbReference type="InterPro" id="IPR036397">
    <property type="entry name" value="RNaseH_sf"/>
</dbReference>
<dbReference type="Proteomes" id="UP000028680">
    <property type="component" value="Chromosome"/>
</dbReference>
<dbReference type="SUPFAM" id="SSF53098">
    <property type="entry name" value="Ribonuclease H-like"/>
    <property type="match status" value="1"/>
</dbReference>
<proteinExistence type="predicted"/>
<evidence type="ECO:0000313" key="3">
    <source>
        <dbReference type="EMBL" id="AII86789.1"/>
    </source>
</evidence>
<keyword evidence="3" id="KW-0540">Nuclease</keyword>
<keyword evidence="4" id="KW-1185">Reference proteome</keyword>
<dbReference type="AlphaFoldDB" id="A0AAN0RIE3"/>
<name>A0AAN0RIE3_9RHOB</name>
<dbReference type="PANTHER" id="PTHR30231">
    <property type="entry name" value="DNA POLYMERASE III SUBUNIT EPSILON"/>
    <property type="match status" value="1"/>
</dbReference>
<sequence>MDQSCKTKFVFYDLETTGISPAFDQPLQFAAIVTDLELNEIERVDIRCQLSPHILPSPKALAVTGVRPSQLENNNLPSAFEFAQTIQKFTEQWAPSIWIGYNSIAFDEAMLRQMFYQNLQPNIFATQFHDNTRLDVMKMIFAVHAEAPEILKWPLNDKGKVSFKLDQLAPLNGFHAHNAHDALGDVEATIFIVDKIRTQKPDLYQKLFEARDKERNLRLLKSFKPVDVTLRFGGNAPKTYTGCFCGIPHNNKNMVGFFDLNQSNSMDLIHGTEREIIEAMTKSPQRIRSLRLNQGDTIRPASTENFEWDHICAVIEGNEAFQAMVSKCLENKYSEAEDIDLLVEEKIFAGFYSYQDKELLQKFQTSNWTGRLTLLGEVQDERIQQLGRRLVAFNAGHLLDDKYQNVVQEYLADKWSAGEANVRWATIASVHEQLSELEKEGFDEILLEEMRIFYRNRIKAQGCSVDF</sequence>
<dbReference type="GO" id="GO:0046872">
    <property type="term" value="F:metal ion binding"/>
    <property type="evidence" value="ECO:0007669"/>
    <property type="project" value="UniProtKB-KW"/>
</dbReference>
<gene>
    <name evidence="3" type="ORF">RCA23_c12420</name>
</gene>
<organism evidence="3 4">
    <name type="scientific">Planktomarina temperata RCA23</name>
    <dbReference type="NCBI Taxonomy" id="666509"/>
    <lineage>
        <taxon>Bacteria</taxon>
        <taxon>Pseudomonadati</taxon>
        <taxon>Pseudomonadota</taxon>
        <taxon>Alphaproteobacteria</taxon>
        <taxon>Rhodobacterales</taxon>
        <taxon>Paracoccaceae</taxon>
        <taxon>Planktomarina</taxon>
    </lineage>
</organism>
<dbReference type="InterPro" id="IPR058561">
    <property type="entry name" value="Exonuc_1_C"/>
</dbReference>
<dbReference type="Gene3D" id="3.30.420.10">
    <property type="entry name" value="Ribonuclease H-like superfamily/Ribonuclease H"/>
    <property type="match status" value="1"/>
</dbReference>
<dbReference type="InterPro" id="IPR013520">
    <property type="entry name" value="Ribonucl_H"/>
</dbReference>
<dbReference type="KEGG" id="ptp:RCA23_c12420"/>
<keyword evidence="3" id="KW-0378">Hydrolase</keyword>
<dbReference type="InterPro" id="IPR034747">
    <property type="entry name" value="EXOI_SH3"/>
</dbReference>
<evidence type="ECO:0000259" key="1">
    <source>
        <dbReference type="PROSITE" id="PS51784"/>
    </source>
</evidence>
<dbReference type="PANTHER" id="PTHR30231:SF41">
    <property type="entry name" value="DNA POLYMERASE III SUBUNIT EPSILON"/>
    <property type="match status" value="1"/>
</dbReference>
<dbReference type="Gene3D" id="1.20.1280.70">
    <property type="entry name" value="Exonuclease ExoI, domain 3"/>
    <property type="match status" value="1"/>
</dbReference>
<dbReference type="SMART" id="SM00479">
    <property type="entry name" value="EXOIII"/>
    <property type="match status" value="1"/>
</dbReference>
<dbReference type="PROSITE" id="PS51785">
    <property type="entry name" value="EXOI_C"/>
    <property type="match status" value="1"/>
</dbReference>
<evidence type="ECO:0000313" key="4">
    <source>
        <dbReference type="Proteomes" id="UP000028680"/>
    </source>
</evidence>
<dbReference type="EMBL" id="CP003984">
    <property type="protein sequence ID" value="AII86789.1"/>
    <property type="molecule type" value="Genomic_DNA"/>
</dbReference>
<accession>A0AAN0RIE3</accession>
<reference evidence="3 4" key="1">
    <citation type="journal article" date="2014" name="ISME J.">
        <title>Adaptation of an abundant Roseobacter RCA organism to pelagic systems revealed by genomic and transcriptomic analyses.</title>
        <authorList>
            <person name="Voget S."/>
            <person name="Wemheuer B."/>
            <person name="Brinkhoff T."/>
            <person name="Vollmers J."/>
            <person name="Dietrich S."/>
            <person name="Giebel H.A."/>
            <person name="Beardsley C."/>
            <person name="Sardemann C."/>
            <person name="Bakenhus I."/>
            <person name="Billerbeck S."/>
            <person name="Daniel R."/>
            <person name="Simon M."/>
        </authorList>
    </citation>
    <scope>NUCLEOTIDE SEQUENCE [LARGE SCALE GENOMIC DNA]</scope>
    <source>
        <strain evidence="3 4">RCA23</strain>
    </source>
</reference>
<evidence type="ECO:0000259" key="2">
    <source>
        <dbReference type="PROSITE" id="PS51785"/>
    </source>
</evidence>
<dbReference type="GO" id="GO:0005829">
    <property type="term" value="C:cytosol"/>
    <property type="evidence" value="ECO:0007669"/>
    <property type="project" value="TreeGrafter"/>
</dbReference>
<feature type="domain" description="ExoI C-terminal" evidence="2">
    <location>
        <begin position="337"/>
        <end position="466"/>
    </location>
</feature>
<dbReference type="GO" id="GO:0045004">
    <property type="term" value="P:DNA replication proofreading"/>
    <property type="evidence" value="ECO:0007669"/>
    <property type="project" value="TreeGrafter"/>
</dbReference>
<dbReference type="InterPro" id="IPR012337">
    <property type="entry name" value="RNaseH-like_sf"/>
</dbReference>
<dbReference type="GO" id="GO:0003677">
    <property type="term" value="F:DNA binding"/>
    <property type="evidence" value="ECO:0007669"/>
    <property type="project" value="UniProtKB-KW"/>
</dbReference>
<dbReference type="GO" id="GO:0008310">
    <property type="term" value="F:single-stranded DNA 3'-5' DNA exonuclease activity"/>
    <property type="evidence" value="ECO:0007669"/>
    <property type="project" value="UniProtKB-EC"/>
</dbReference>
<dbReference type="Pfam" id="PF26016">
    <property type="entry name" value="ExoI_C"/>
    <property type="match status" value="1"/>
</dbReference>
<feature type="domain" description="ExoI SH3-like" evidence="1">
    <location>
        <begin position="201"/>
        <end position="355"/>
    </location>
</feature>